<dbReference type="RefSeq" id="WP_013553877.1">
    <property type="nucleotide sequence ID" value="NC_014935.1"/>
</dbReference>
<proteinExistence type="predicted"/>
<protein>
    <submittedName>
        <fullName evidence="1">Uncharacterized protein</fullName>
    </submittedName>
</protein>
<reference evidence="2" key="2">
    <citation type="submission" date="2011-01" db="EMBL/GenBank/DDBJ databases">
        <title>The complete genome of Nitratifractor salsuginis DSM 16511.</title>
        <authorList>
            <consortium name="US DOE Joint Genome Institute (JGI-PGF)"/>
            <person name="Lucas S."/>
            <person name="Copeland A."/>
            <person name="Lapidus A."/>
            <person name="Bruce D."/>
            <person name="Goodwin L."/>
            <person name="Pitluck S."/>
            <person name="Kyrpides N."/>
            <person name="Mavromatis K."/>
            <person name="Ivanova N."/>
            <person name="Mikhailova N."/>
            <person name="Zeytun A."/>
            <person name="Detter J.C."/>
            <person name="Tapia R."/>
            <person name="Han C."/>
            <person name="Land M."/>
            <person name="Hauser L."/>
            <person name="Markowitz V."/>
            <person name="Cheng J.-F."/>
            <person name="Hugenholtz P."/>
            <person name="Woyke T."/>
            <person name="Wu D."/>
            <person name="Tindall B."/>
            <person name="Schuetze A."/>
            <person name="Brambilla E."/>
            <person name="Klenk H.-P."/>
            <person name="Eisen J.A."/>
        </authorList>
    </citation>
    <scope>NUCLEOTIDE SEQUENCE [LARGE SCALE GENOMIC DNA]</scope>
    <source>
        <strain evidence="2">DSM 16511 / JCM 12458 / E9I37-1</strain>
    </source>
</reference>
<dbReference type="AlphaFoldDB" id="E6X339"/>
<dbReference type="eggNOG" id="ENOG502ZE87">
    <property type="taxonomic scope" value="Bacteria"/>
</dbReference>
<dbReference type="Proteomes" id="UP000008633">
    <property type="component" value="Chromosome"/>
</dbReference>
<accession>E6X339</accession>
<keyword evidence="2" id="KW-1185">Reference proteome</keyword>
<reference evidence="1 2" key="1">
    <citation type="journal article" date="2011" name="Stand. Genomic Sci.">
        <title>Complete genome sequence of Nitratifractor salsuginis type strain (E9I37-1).</title>
        <authorList>
            <person name="Anderson I."/>
            <person name="Sikorski J."/>
            <person name="Zeytun A."/>
            <person name="Nolan M."/>
            <person name="Lapidus A."/>
            <person name="Lucas S."/>
            <person name="Hammon N."/>
            <person name="Deshpande S."/>
            <person name="Cheng J.F."/>
            <person name="Tapia R."/>
            <person name="Han C."/>
            <person name="Goodwin L."/>
            <person name="Pitluck S."/>
            <person name="Liolios K."/>
            <person name="Pagani I."/>
            <person name="Ivanova N."/>
            <person name="Huntemann M."/>
            <person name="Mavromatis K."/>
            <person name="Ovchinikova G."/>
            <person name="Pati A."/>
            <person name="Chen A."/>
            <person name="Palaniappan K."/>
            <person name="Land M."/>
            <person name="Hauser L."/>
            <person name="Brambilla E.M."/>
            <person name="Ngatchou-Djao O.D."/>
            <person name="Rohde M."/>
            <person name="Tindall B.J."/>
            <person name="Goker M."/>
            <person name="Detter J.C."/>
            <person name="Woyke T."/>
            <person name="Bristow J."/>
            <person name="Eisen J.A."/>
            <person name="Markowitz V."/>
            <person name="Hugenholtz P."/>
            <person name="Klenk H.P."/>
            <person name="Kyrpides N.C."/>
        </authorList>
    </citation>
    <scope>NUCLEOTIDE SEQUENCE [LARGE SCALE GENOMIC DNA]</scope>
    <source>
        <strain evidence="2">DSM 16511 / JCM 12458 / E9I37-1</strain>
    </source>
</reference>
<evidence type="ECO:0000313" key="2">
    <source>
        <dbReference type="Proteomes" id="UP000008633"/>
    </source>
</evidence>
<sequence length="200" mass="23559">MFSILNKLKKNKHWKDITRELHPKGRKFPASSVFYAKVAYGQEVSANDKWERARGYNYCNGIDYSMPKEEELQRGGTIVFPIDLDPDENKKFISDIKRYFQILDIRIKSDEKFEKIIRKSKDKFRLSELGYSIGSFFKGRYIDEAGHQWDDKSFSIDVIGISSDFLKILTEDISKEFTQKAILLKDYNLNKIYLLDEAKR</sequence>
<dbReference type="OrthoDB" id="9917820at2"/>
<dbReference type="STRING" id="749222.Nitsa_0923"/>
<name>E6X339_NITSE</name>
<organism evidence="1 2">
    <name type="scientific">Nitratifractor salsuginis (strain DSM 16511 / JCM 12458 / E9I37-1)</name>
    <dbReference type="NCBI Taxonomy" id="749222"/>
    <lineage>
        <taxon>Bacteria</taxon>
        <taxon>Pseudomonadati</taxon>
        <taxon>Campylobacterota</taxon>
        <taxon>Epsilonproteobacteria</taxon>
        <taxon>Campylobacterales</taxon>
        <taxon>Sulfurovaceae</taxon>
        <taxon>Nitratifractor</taxon>
    </lineage>
</organism>
<dbReference type="KEGG" id="nsa:Nitsa_0923"/>
<dbReference type="EMBL" id="CP002452">
    <property type="protein sequence ID" value="ADV46183.1"/>
    <property type="molecule type" value="Genomic_DNA"/>
</dbReference>
<evidence type="ECO:0000313" key="1">
    <source>
        <dbReference type="EMBL" id="ADV46183.1"/>
    </source>
</evidence>
<gene>
    <name evidence="1" type="ordered locus">Nitsa_0923</name>
</gene>
<dbReference type="HOGENOM" id="CLU_1365013_0_0_7"/>